<dbReference type="EMBL" id="DAKRPA010000056">
    <property type="protein sequence ID" value="DBA00891.1"/>
    <property type="molecule type" value="Genomic_DNA"/>
</dbReference>
<reference evidence="1" key="2">
    <citation type="journal article" date="2023" name="Microbiol Resour">
        <title>Decontamination and Annotation of the Draft Genome Sequence of the Oomycete Lagenidium giganteum ARSEF 373.</title>
        <authorList>
            <person name="Morgan W.R."/>
            <person name="Tartar A."/>
        </authorList>
    </citation>
    <scope>NUCLEOTIDE SEQUENCE</scope>
    <source>
        <strain evidence="1">ARSEF 373</strain>
    </source>
</reference>
<organism evidence="1 2">
    <name type="scientific">Lagenidium giganteum</name>
    <dbReference type="NCBI Taxonomy" id="4803"/>
    <lineage>
        <taxon>Eukaryota</taxon>
        <taxon>Sar</taxon>
        <taxon>Stramenopiles</taxon>
        <taxon>Oomycota</taxon>
        <taxon>Peronosporomycetes</taxon>
        <taxon>Pythiales</taxon>
        <taxon>Pythiaceae</taxon>
    </lineage>
</organism>
<dbReference type="Pfam" id="PF11369">
    <property type="entry name" value="DUF3160"/>
    <property type="match status" value="1"/>
</dbReference>
<gene>
    <name evidence="1" type="ORF">N0F65_006091</name>
</gene>
<proteinExistence type="predicted"/>
<dbReference type="Proteomes" id="UP001146120">
    <property type="component" value="Unassembled WGS sequence"/>
</dbReference>
<evidence type="ECO:0000313" key="1">
    <source>
        <dbReference type="EMBL" id="DBA00891.1"/>
    </source>
</evidence>
<evidence type="ECO:0000313" key="2">
    <source>
        <dbReference type="Proteomes" id="UP001146120"/>
    </source>
</evidence>
<protein>
    <submittedName>
        <fullName evidence="1">Uncharacterized protein</fullName>
    </submittedName>
</protein>
<reference evidence="1" key="1">
    <citation type="submission" date="2022-11" db="EMBL/GenBank/DDBJ databases">
        <authorList>
            <person name="Morgan W.R."/>
            <person name="Tartar A."/>
        </authorList>
    </citation>
    <scope>NUCLEOTIDE SEQUENCE</scope>
    <source>
        <strain evidence="1">ARSEF 373</strain>
    </source>
</reference>
<comment type="caution">
    <text evidence="1">The sequence shown here is derived from an EMBL/GenBank/DDBJ whole genome shotgun (WGS) entry which is preliminary data.</text>
</comment>
<sequence length="158" mass="17488">MLETSGECKYSSWYPELFYQSTSDSGKRDVLVVDIHTDTPSVEDDDPGGVLNWGVGDVHFGFFIVDGITYAGPLFGSYEFVTPINERLTDKEFESKLPDMISPEWTTESFLCEDVRLPTAKPVNAPLPLDKANSKRLTGQKECVVTQDALGKAVQVCV</sequence>
<accession>A0AAV2Z3C5</accession>
<dbReference type="AlphaFoldDB" id="A0AAV2Z3C5"/>
<keyword evidence="2" id="KW-1185">Reference proteome</keyword>
<dbReference type="InterPro" id="IPR022601">
    <property type="entry name" value="DUF3160"/>
</dbReference>
<name>A0AAV2Z3C5_9STRA</name>